<protein>
    <submittedName>
        <fullName evidence="2">Uncharacterized protein</fullName>
    </submittedName>
</protein>
<accession>A0A562LCD5</accession>
<dbReference type="RefSeq" id="WP_145634077.1">
    <property type="nucleotide sequence ID" value="NZ_CP088014.1"/>
</dbReference>
<gene>
    <name evidence="2" type="ORF">IQ17_03482</name>
</gene>
<dbReference type="OrthoDB" id="8245441at2"/>
<dbReference type="AlphaFoldDB" id="A0A562LCD5"/>
<evidence type="ECO:0000256" key="1">
    <source>
        <dbReference type="SAM" id="MobiDB-lite"/>
    </source>
</evidence>
<sequence>MKDSSGRKRLSSIYLHASETTGTHLSHWPPPLRAKERGKESKPVLVSQTASEPAKRAGPRGWRLQRAMFSKVDEDD</sequence>
<feature type="region of interest" description="Disordered" evidence="1">
    <location>
        <begin position="1"/>
        <end position="61"/>
    </location>
</feature>
<dbReference type="EMBL" id="VLKL01000008">
    <property type="protein sequence ID" value="TWI05313.1"/>
    <property type="molecule type" value="Genomic_DNA"/>
</dbReference>
<feature type="compositionally biased region" description="Basic and acidic residues" evidence="1">
    <location>
        <begin position="33"/>
        <end position="42"/>
    </location>
</feature>
<name>A0A562LCD5_9BRAD</name>
<evidence type="ECO:0000313" key="3">
    <source>
        <dbReference type="Proteomes" id="UP000317176"/>
    </source>
</evidence>
<dbReference type="Proteomes" id="UP000317176">
    <property type="component" value="Unassembled WGS sequence"/>
</dbReference>
<organism evidence="2 3">
    <name type="scientific">Bradyrhizobium daqingense</name>
    <dbReference type="NCBI Taxonomy" id="993502"/>
    <lineage>
        <taxon>Bacteria</taxon>
        <taxon>Pseudomonadati</taxon>
        <taxon>Pseudomonadota</taxon>
        <taxon>Alphaproteobacteria</taxon>
        <taxon>Hyphomicrobiales</taxon>
        <taxon>Nitrobacteraceae</taxon>
        <taxon>Bradyrhizobium</taxon>
    </lineage>
</organism>
<proteinExistence type="predicted"/>
<keyword evidence="3" id="KW-1185">Reference proteome</keyword>
<comment type="caution">
    <text evidence="2">The sequence shown here is derived from an EMBL/GenBank/DDBJ whole genome shotgun (WGS) entry which is preliminary data.</text>
</comment>
<reference evidence="2 3" key="1">
    <citation type="journal article" date="2015" name="Stand. Genomic Sci.">
        <title>Genomic Encyclopedia of Bacterial and Archaeal Type Strains, Phase III: the genomes of soil and plant-associated and newly described type strains.</title>
        <authorList>
            <person name="Whitman W.B."/>
            <person name="Woyke T."/>
            <person name="Klenk H.P."/>
            <person name="Zhou Y."/>
            <person name="Lilburn T.G."/>
            <person name="Beck B.J."/>
            <person name="De Vos P."/>
            <person name="Vandamme P."/>
            <person name="Eisen J.A."/>
            <person name="Garrity G."/>
            <person name="Hugenholtz P."/>
            <person name="Kyrpides N.C."/>
        </authorList>
    </citation>
    <scope>NUCLEOTIDE SEQUENCE [LARGE SCALE GENOMIC DNA]</scope>
    <source>
        <strain evidence="2 3">CGMCC 1.10947</strain>
    </source>
</reference>
<evidence type="ECO:0000313" key="2">
    <source>
        <dbReference type="EMBL" id="TWI05313.1"/>
    </source>
</evidence>